<reference evidence="1 2" key="1">
    <citation type="journal article" date="2016" name="Sci. Rep.">
        <title>Metabolic traits of an uncultured archaeal lineage -MSBL1- from brine pools of the Red Sea.</title>
        <authorList>
            <person name="Mwirichia R."/>
            <person name="Alam I."/>
            <person name="Rashid M."/>
            <person name="Vinu M."/>
            <person name="Ba-Alawi W."/>
            <person name="Anthony Kamau A."/>
            <person name="Kamanda Ngugi D."/>
            <person name="Goker M."/>
            <person name="Klenk H.P."/>
            <person name="Bajic V."/>
            <person name="Stingl U."/>
        </authorList>
    </citation>
    <scope>NUCLEOTIDE SEQUENCE [LARGE SCALE GENOMIC DNA]</scope>
    <source>
        <strain evidence="1">SCGC-AAA259J03</strain>
    </source>
</reference>
<dbReference type="InterPro" id="IPR015422">
    <property type="entry name" value="PyrdxlP-dep_Trfase_small"/>
</dbReference>
<evidence type="ECO:0000313" key="2">
    <source>
        <dbReference type="Proteomes" id="UP000070257"/>
    </source>
</evidence>
<gene>
    <name evidence="1" type="ORF">AKJ39_03085</name>
</gene>
<dbReference type="Gene3D" id="3.90.1150.10">
    <property type="entry name" value="Aspartate Aminotransferase, domain 1"/>
    <property type="match status" value="1"/>
</dbReference>
<sequence>MSIETPSFHRVSKRHERRGFFLYDELKERKIAGIQPGLTKMIKINTYGLSKEELEHVISSFYEIAEKYDVEVG</sequence>
<name>A0A656YVT1_9EURY</name>
<dbReference type="Proteomes" id="UP000070257">
    <property type="component" value="Unassembled WGS sequence"/>
</dbReference>
<dbReference type="EMBL" id="LHXT01000045">
    <property type="protein sequence ID" value="KXA97677.1"/>
    <property type="molecule type" value="Genomic_DNA"/>
</dbReference>
<evidence type="ECO:0000313" key="1">
    <source>
        <dbReference type="EMBL" id="KXA97677.1"/>
    </source>
</evidence>
<proteinExistence type="predicted"/>
<accession>A0A656YVT1</accession>
<comment type="caution">
    <text evidence="1">The sequence shown here is derived from an EMBL/GenBank/DDBJ whole genome shotgun (WGS) entry which is preliminary data.</text>
</comment>
<dbReference type="AlphaFoldDB" id="A0A656YVT1"/>
<organism evidence="1 2">
    <name type="scientific">candidate division MSBL1 archaeon SCGC-AAA259J03</name>
    <dbReference type="NCBI Taxonomy" id="1698269"/>
    <lineage>
        <taxon>Archaea</taxon>
        <taxon>Methanobacteriati</taxon>
        <taxon>Methanobacteriota</taxon>
        <taxon>candidate division MSBL1</taxon>
    </lineage>
</organism>
<keyword evidence="2" id="KW-1185">Reference proteome</keyword>
<protein>
    <submittedName>
        <fullName evidence="1">Uncharacterized protein</fullName>
    </submittedName>
</protein>